<dbReference type="GO" id="GO:0006508">
    <property type="term" value="P:proteolysis"/>
    <property type="evidence" value="ECO:0007669"/>
    <property type="project" value="UniProtKB-KW"/>
</dbReference>
<keyword evidence="13" id="KW-0843">Virulence</keyword>
<dbReference type="FunFam" id="3.40.50.200:FF:000015">
    <property type="entry name" value="Tripeptidyl peptidase A"/>
    <property type="match status" value="1"/>
</dbReference>
<evidence type="ECO:0000256" key="4">
    <source>
        <dbReference type="ARBA" id="ARBA00004239"/>
    </source>
</evidence>
<dbReference type="GO" id="GO:0046872">
    <property type="term" value="F:metal ion binding"/>
    <property type="evidence" value="ECO:0007669"/>
    <property type="project" value="UniProtKB-KW"/>
</dbReference>
<dbReference type="InterPro" id="IPR050819">
    <property type="entry name" value="Tripeptidyl-peptidase_I"/>
</dbReference>
<dbReference type="SUPFAM" id="SSF54897">
    <property type="entry name" value="Protease propeptides/inhibitors"/>
    <property type="match status" value="1"/>
</dbReference>
<feature type="chain" id="PRO_5034851979" description="tripeptidyl-peptidase II" evidence="18">
    <location>
        <begin position="21"/>
        <end position="636"/>
    </location>
</feature>
<dbReference type="PROSITE" id="PS00138">
    <property type="entry name" value="SUBTILASE_SER"/>
    <property type="match status" value="1"/>
</dbReference>
<keyword evidence="9 18" id="KW-0732">Signal</keyword>
<dbReference type="SMART" id="SM00944">
    <property type="entry name" value="Pro-kuma_activ"/>
    <property type="match status" value="1"/>
</dbReference>
<gene>
    <name evidence="20" type="ORF">EG327_007983</name>
</gene>
<organism evidence="20 21">
    <name type="scientific">Venturia inaequalis</name>
    <name type="common">Apple scab fungus</name>
    <dbReference type="NCBI Taxonomy" id="5025"/>
    <lineage>
        <taxon>Eukaryota</taxon>
        <taxon>Fungi</taxon>
        <taxon>Dikarya</taxon>
        <taxon>Ascomycota</taxon>
        <taxon>Pezizomycotina</taxon>
        <taxon>Dothideomycetes</taxon>
        <taxon>Pleosporomycetidae</taxon>
        <taxon>Venturiales</taxon>
        <taxon>Venturiaceae</taxon>
        <taxon>Venturia</taxon>
    </lineage>
</organism>
<evidence type="ECO:0000313" key="21">
    <source>
        <dbReference type="Proteomes" id="UP000490939"/>
    </source>
</evidence>
<evidence type="ECO:0000256" key="6">
    <source>
        <dbReference type="ARBA" id="ARBA00022525"/>
    </source>
</evidence>
<keyword evidence="12" id="KW-0106">Calcium</keyword>
<dbReference type="PROSITE" id="PS51695">
    <property type="entry name" value="SEDOLISIN"/>
    <property type="match status" value="1"/>
</dbReference>
<evidence type="ECO:0000256" key="5">
    <source>
        <dbReference type="ARBA" id="ARBA00012462"/>
    </source>
</evidence>
<feature type="active site" description="Charge relay system" evidence="16">
    <location>
        <position position="536"/>
    </location>
</feature>
<evidence type="ECO:0000256" key="8">
    <source>
        <dbReference type="ARBA" id="ARBA00022723"/>
    </source>
</evidence>
<feature type="domain" description="Peptidase S53" evidence="19">
    <location>
        <begin position="241"/>
        <end position="636"/>
    </location>
</feature>
<evidence type="ECO:0000256" key="11">
    <source>
        <dbReference type="ARBA" id="ARBA00022825"/>
    </source>
</evidence>
<comment type="caution">
    <text evidence="16">Lacks conserved residue(s) required for the propagation of feature annotation.</text>
</comment>
<name>A0A8H3Z0T1_VENIN</name>
<feature type="region of interest" description="Disordered" evidence="17">
    <location>
        <begin position="203"/>
        <end position="229"/>
    </location>
</feature>
<evidence type="ECO:0000256" key="3">
    <source>
        <dbReference type="ARBA" id="ARBA00002451"/>
    </source>
</evidence>
<keyword evidence="15" id="KW-0325">Glycoprotein</keyword>
<evidence type="ECO:0000256" key="10">
    <source>
        <dbReference type="ARBA" id="ARBA00022801"/>
    </source>
</evidence>
<dbReference type="AlphaFoldDB" id="A0A8H3Z0T1"/>
<evidence type="ECO:0000256" key="13">
    <source>
        <dbReference type="ARBA" id="ARBA00023026"/>
    </source>
</evidence>
<dbReference type="GO" id="GO:0004252">
    <property type="term" value="F:serine-type endopeptidase activity"/>
    <property type="evidence" value="ECO:0007669"/>
    <property type="project" value="UniProtKB-UniRule"/>
</dbReference>
<dbReference type="SUPFAM" id="SSF52743">
    <property type="entry name" value="Subtilisin-like"/>
    <property type="match status" value="1"/>
</dbReference>
<evidence type="ECO:0000256" key="17">
    <source>
        <dbReference type="SAM" id="MobiDB-lite"/>
    </source>
</evidence>
<dbReference type="Pfam" id="PF09286">
    <property type="entry name" value="Pro-kuma_activ"/>
    <property type="match status" value="1"/>
</dbReference>
<protein>
    <recommendedName>
        <fullName evidence="5">tripeptidyl-peptidase II</fullName>
        <ecNumber evidence="5">3.4.14.10</ecNumber>
    </recommendedName>
</protein>
<dbReference type="InterPro" id="IPR015366">
    <property type="entry name" value="S53_propep"/>
</dbReference>
<feature type="signal peptide" evidence="18">
    <location>
        <begin position="1"/>
        <end position="20"/>
    </location>
</feature>
<feature type="active site" description="Charge relay system" evidence="16">
    <location>
        <position position="318"/>
    </location>
</feature>
<evidence type="ECO:0000313" key="20">
    <source>
        <dbReference type="EMBL" id="KAE9976617.1"/>
    </source>
</evidence>
<comment type="caution">
    <text evidence="20">The sequence shown here is derived from an EMBL/GenBank/DDBJ whole genome shotgun (WGS) entry which is preliminary data.</text>
</comment>
<dbReference type="Proteomes" id="UP000490939">
    <property type="component" value="Unassembled WGS sequence"/>
</dbReference>
<dbReference type="Pfam" id="PF00082">
    <property type="entry name" value="Peptidase_S8"/>
    <property type="match status" value="1"/>
</dbReference>
<keyword evidence="11 16" id="KW-0720">Serine protease</keyword>
<dbReference type="PANTHER" id="PTHR14218">
    <property type="entry name" value="PROTEASE S8 TRIPEPTIDYL PEPTIDASE I CLN2"/>
    <property type="match status" value="1"/>
</dbReference>
<evidence type="ECO:0000256" key="16">
    <source>
        <dbReference type="PROSITE-ProRule" id="PRU01032"/>
    </source>
</evidence>
<keyword evidence="8" id="KW-0479">Metal-binding</keyword>
<keyword evidence="10 16" id="KW-0378">Hydrolase</keyword>
<evidence type="ECO:0000256" key="15">
    <source>
        <dbReference type="ARBA" id="ARBA00023180"/>
    </source>
</evidence>
<reference evidence="20 21" key="1">
    <citation type="submission" date="2019-07" db="EMBL/GenBank/DDBJ databases">
        <title>Venturia inaequalis Genome Resource.</title>
        <authorList>
            <person name="Lichtner F.J."/>
        </authorList>
    </citation>
    <scope>NUCLEOTIDE SEQUENCE [LARGE SCALE GENOMIC DNA]</scope>
    <source>
        <strain evidence="20 21">DMI_063113</strain>
    </source>
</reference>
<dbReference type="InterPro" id="IPR030400">
    <property type="entry name" value="Sedolisin_dom"/>
</dbReference>
<sequence>MVSKTILGALALSFAVGSNAAKAMKQVEAVSKAALASQGWAVARTPASQESITLQIGLKFQNTDKMIKTLLDVSNKQSPNYGNWLDRDDVKAVVQPSPQANKAVVDWLNAEGVTKVHSDGTVVTFSTTVETANRILNADFKGYKRSGIAKIRTVEYSVPQDVAEHIDIVHPTTFFGRTQAFAPVHAKFGHTPTTFEYSHLERRQQEERQQEDLQQEERQQAEALDGPNTKQQTVSKACAAIISPACVKQLYNIGNYTALATSGSKIGFGSFLNQTATYDDLRLYNEYFKLPPHNFTKVEVTKGAATPPKPSSGEANLDVQNIVGVAYPLPVTEFLTGGSPPFVPDLEMPDASKNTNEPYLPYYEYLLTLNNSQLPQVISNSYGEPEQTVPRLYAERTCILIAMMGLRGVTVLESSGDTGIGAGCLSNDGKKTKRFEPQFPSTCPWITAVGGTQGVNPEIAWKDSSGGFSDYFPRPAYQAEAIEDYFNDNAPPAVTTTYLPYYNKEGRAFPDISAHSLRPNYLIFDNENTDQTGGTSAAAPVMAGIFGLLNDARLRAGLRTLGFVNPWLYDSASDFIIDITAGAGRGCDGFNYQNGAALNNSGIIPGAFWNATLDWDPVTGLGIPDFQKMLKSTLDN</sequence>
<dbReference type="Gene3D" id="3.40.50.200">
    <property type="entry name" value="Peptidase S8/S53 domain"/>
    <property type="match status" value="1"/>
</dbReference>
<dbReference type="GO" id="GO:0005576">
    <property type="term" value="C:extracellular region"/>
    <property type="evidence" value="ECO:0007669"/>
    <property type="project" value="UniProtKB-SubCell"/>
</dbReference>
<evidence type="ECO:0000256" key="7">
    <source>
        <dbReference type="ARBA" id="ARBA00022670"/>
    </source>
</evidence>
<comment type="function">
    <text evidence="3">Secreted tripeptidyl-peptidase which degrades proteins at acidic pHs and is involved in virulence.</text>
</comment>
<feature type="active site" description="Charge relay system" evidence="16">
    <location>
        <position position="314"/>
    </location>
</feature>
<evidence type="ECO:0000256" key="18">
    <source>
        <dbReference type="SAM" id="SignalP"/>
    </source>
</evidence>
<dbReference type="EMBL" id="WNWR01000492">
    <property type="protein sequence ID" value="KAE9976617.1"/>
    <property type="molecule type" value="Genomic_DNA"/>
</dbReference>
<evidence type="ECO:0000256" key="2">
    <source>
        <dbReference type="ARBA" id="ARBA00001913"/>
    </source>
</evidence>
<dbReference type="CDD" id="cd11377">
    <property type="entry name" value="Pro-peptidase_S53"/>
    <property type="match status" value="1"/>
</dbReference>
<dbReference type="GO" id="GO:0008240">
    <property type="term" value="F:tripeptidyl-peptidase activity"/>
    <property type="evidence" value="ECO:0007669"/>
    <property type="project" value="UniProtKB-EC"/>
</dbReference>
<comment type="subcellular location">
    <subcellularLocation>
        <location evidence="4">Secreted</location>
        <location evidence="4">Extracellular space</location>
    </subcellularLocation>
</comment>
<keyword evidence="6" id="KW-0964">Secreted</keyword>
<evidence type="ECO:0000256" key="9">
    <source>
        <dbReference type="ARBA" id="ARBA00022729"/>
    </source>
</evidence>
<feature type="compositionally biased region" description="Basic and acidic residues" evidence="17">
    <location>
        <begin position="203"/>
        <end position="220"/>
    </location>
</feature>
<evidence type="ECO:0000256" key="1">
    <source>
        <dbReference type="ARBA" id="ARBA00001910"/>
    </source>
</evidence>
<evidence type="ECO:0000256" key="14">
    <source>
        <dbReference type="ARBA" id="ARBA00023145"/>
    </source>
</evidence>
<comment type="catalytic activity">
    <reaction evidence="1">
        <text>Release of an N-terminal tripeptide from a polypeptide.</text>
        <dbReference type="EC" id="3.4.14.10"/>
    </reaction>
</comment>
<comment type="cofactor">
    <cofactor evidence="2">
        <name>Ca(2+)</name>
        <dbReference type="ChEBI" id="CHEBI:29108"/>
    </cofactor>
</comment>
<evidence type="ECO:0000256" key="12">
    <source>
        <dbReference type="ARBA" id="ARBA00022837"/>
    </source>
</evidence>
<keyword evidence="14" id="KW-0865">Zymogen</keyword>
<dbReference type="InterPro" id="IPR036852">
    <property type="entry name" value="Peptidase_S8/S53_dom_sf"/>
</dbReference>
<evidence type="ECO:0000259" key="19">
    <source>
        <dbReference type="PROSITE" id="PS51695"/>
    </source>
</evidence>
<proteinExistence type="predicted"/>
<dbReference type="CDD" id="cd04056">
    <property type="entry name" value="Peptidases_S53"/>
    <property type="match status" value="1"/>
</dbReference>
<accession>A0A8H3Z0T1</accession>
<dbReference type="InterPro" id="IPR023828">
    <property type="entry name" value="Peptidase_S8_Ser-AS"/>
</dbReference>
<keyword evidence="7 16" id="KW-0645">Protease</keyword>
<dbReference type="InterPro" id="IPR000209">
    <property type="entry name" value="Peptidase_S8/S53_dom"/>
</dbReference>
<keyword evidence="21" id="KW-1185">Reference proteome</keyword>
<dbReference type="EC" id="3.4.14.10" evidence="5"/>
<dbReference type="PANTHER" id="PTHR14218:SF34">
    <property type="entry name" value="TRIPEPTIDYL-PEPTIDASE SED4"/>
    <property type="match status" value="1"/>
</dbReference>